<protein>
    <submittedName>
        <fullName evidence="2">Uncharacterized protein</fullName>
    </submittedName>
</protein>
<dbReference type="Proteomes" id="UP001620626">
    <property type="component" value="Unassembled WGS sequence"/>
</dbReference>
<keyword evidence="1" id="KW-0472">Membrane</keyword>
<name>A0ABD2MCV2_9BILA</name>
<organism evidence="2 3">
    <name type="scientific">Heterodera trifolii</name>
    <dbReference type="NCBI Taxonomy" id="157864"/>
    <lineage>
        <taxon>Eukaryota</taxon>
        <taxon>Metazoa</taxon>
        <taxon>Ecdysozoa</taxon>
        <taxon>Nematoda</taxon>
        <taxon>Chromadorea</taxon>
        <taxon>Rhabditida</taxon>
        <taxon>Tylenchina</taxon>
        <taxon>Tylenchomorpha</taxon>
        <taxon>Tylenchoidea</taxon>
        <taxon>Heteroderidae</taxon>
        <taxon>Heteroderinae</taxon>
        <taxon>Heterodera</taxon>
    </lineage>
</organism>
<dbReference type="EMBL" id="JBICBT010000033">
    <property type="protein sequence ID" value="KAL3125354.1"/>
    <property type="molecule type" value="Genomic_DNA"/>
</dbReference>
<sequence length="306" mass="34763">MRRQSSSTLVVPFSSFSPSLPLFLLCCFFSAILLGSVPSLCHLADGDSDDDLRLSLPFLLAAITTSFFSLNLLSPIYGDRAEIEAHIREGRKVFKLQNETELEPLSQRMGDVFEAFGFLELAESLLLSEALLQNVGWDNGRQQGIARLKVDSAGEGHFDTLVKKKHRVCPFRHFSQKKAPRLAISALWPYSKMPLNVLLALVNVCVDSPYYHDLSIALIGFITNMKDDRTLKNNHKTLRTIPNRMFSLLLFDRIYGTFEQQIAEIIDQKIHSPRGLSRAEFALKWVKQMRKEISKRYESVQVKAQN</sequence>
<dbReference type="AlphaFoldDB" id="A0ABD2MCV2"/>
<reference evidence="2 3" key="1">
    <citation type="submission" date="2024-10" db="EMBL/GenBank/DDBJ databases">
        <authorList>
            <person name="Kim D."/>
        </authorList>
    </citation>
    <scope>NUCLEOTIDE SEQUENCE [LARGE SCALE GENOMIC DNA]</scope>
    <source>
        <strain evidence="2">BH-2024</strain>
    </source>
</reference>
<feature type="transmembrane region" description="Helical" evidence="1">
    <location>
        <begin position="53"/>
        <end position="73"/>
    </location>
</feature>
<evidence type="ECO:0000313" key="3">
    <source>
        <dbReference type="Proteomes" id="UP001620626"/>
    </source>
</evidence>
<evidence type="ECO:0000313" key="2">
    <source>
        <dbReference type="EMBL" id="KAL3125354.1"/>
    </source>
</evidence>
<keyword evidence="3" id="KW-1185">Reference proteome</keyword>
<gene>
    <name evidence="2" type="ORF">niasHT_000944</name>
</gene>
<accession>A0ABD2MCV2</accession>
<proteinExistence type="predicted"/>
<keyword evidence="1" id="KW-0812">Transmembrane</keyword>
<comment type="caution">
    <text evidence="2">The sequence shown here is derived from an EMBL/GenBank/DDBJ whole genome shotgun (WGS) entry which is preliminary data.</text>
</comment>
<keyword evidence="1" id="KW-1133">Transmembrane helix</keyword>
<evidence type="ECO:0000256" key="1">
    <source>
        <dbReference type="SAM" id="Phobius"/>
    </source>
</evidence>